<comment type="caution">
    <text evidence="1">The sequence shown here is derived from an EMBL/GenBank/DDBJ whole genome shotgun (WGS) entry which is preliminary data.</text>
</comment>
<reference evidence="1 2" key="1">
    <citation type="journal article" date="2019" name="Environ. Microbiol.">
        <title>Species interactions and distinct microbial communities in high Arctic permafrost affected cryosols are associated with the CH4 and CO2 gas fluxes.</title>
        <authorList>
            <person name="Altshuler I."/>
            <person name="Hamel J."/>
            <person name="Turney S."/>
            <person name="Magnuson E."/>
            <person name="Levesque R."/>
            <person name="Greer C."/>
            <person name="Whyte L.G."/>
        </authorList>
    </citation>
    <scope>NUCLEOTIDE SEQUENCE [LARGE SCALE GENOMIC DNA]</scope>
    <source>
        <strain evidence="1 2">E4</strain>
    </source>
</reference>
<dbReference type="EMBL" id="RCZD01000001">
    <property type="protein sequence ID" value="TPG65008.1"/>
    <property type="molecule type" value="Genomic_DNA"/>
</dbReference>
<dbReference type="Gene3D" id="1.10.10.60">
    <property type="entry name" value="Homeodomain-like"/>
    <property type="match status" value="1"/>
</dbReference>
<proteinExistence type="predicted"/>
<dbReference type="AlphaFoldDB" id="A0A502GUC1"/>
<protein>
    <submittedName>
        <fullName evidence="1">Uncharacterized protein</fullName>
    </submittedName>
</protein>
<sequence length="108" mass="12473">MPDNVFDERVREMTVRRRRGKESLMPVAIRHFSRYGDEGTSLRRIVAEAEVDMALIARLFGGADRRDHFSAHRHIIITGIITDLLAIQNISTSLRIRHEAIKNLHTEK</sequence>
<evidence type="ECO:0000313" key="2">
    <source>
        <dbReference type="Proteomes" id="UP000317663"/>
    </source>
</evidence>
<gene>
    <name evidence="1" type="ORF">EAH77_01830</name>
</gene>
<organism evidence="1 2">
    <name type="scientific">Ewingella americana</name>
    <dbReference type="NCBI Taxonomy" id="41202"/>
    <lineage>
        <taxon>Bacteria</taxon>
        <taxon>Pseudomonadati</taxon>
        <taxon>Pseudomonadota</taxon>
        <taxon>Gammaproteobacteria</taxon>
        <taxon>Enterobacterales</taxon>
        <taxon>Yersiniaceae</taxon>
        <taxon>Ewingella</taxon>
    </lineage>
</organism>
<dbReference type="InterPro" id="IPR009057">
    <property type="entry name" value="Homeodomain-like_sf"/>
</dbReference>
<dbReference type="Proteomes" id="UP000317663">
    <property type="component" value="Unassembled WGS sequence"/>
</dbReference>
<name>A0A502GUC1_9GAMM</name>
<evidence type="ECO:0000313" key="1">
    <source>
        <dbReference type="EMBL" id="TPG65008.1"/>
    </source>
</evidence>
<accession>A0A502GUC1</accession>
<dbReference type="SUPFAM" id="SSF46689">
    <property type="entry name" value="Homeodomain-like"/>
    <property type="match status" value="1"/>
</dbReference>
<keyword evidence="2" id="KW-1185">Reference proteome</keyword>